<reference evidence="2 3" key="1">
    <citation type="journal article" date="2012" name="J. Bacteriol.">
        <title>Complete genome sequence of phototrophic betaproteobacterium Rubrivivax gelatinosus IL144.</title>
        <authorList>
            <person name="Nagashima S."/>
            <person name="Kamimura A."/>
            <person name="Shimizu T."/>
            <person name="Nakamura-isaki S."/>
            <person name="Aono E."/>
            <person name="Sakamoto K."/>
            <person name="Ichikawa N."/>
            <person name="Nakazawa H."/>
            <person name="Sekine M."/>
            <person name="Yamazaki S."/>
            <person name="Fujita N."/>
            <person name="Shimada K."/>
            <person name="Hanada S."/>
            <person name="Nagashima K.V.P."/>
        </authorList>
    </citation>
    <scope>NUCLEOTIDE SEQUENCE [LARGE SCALE GENOMIC DNA]</scope>
    <source>
        <strain evidence="3">NBRC 100245 / IL144</strain>
    </source>
</reference>
<dbReference type="HOGENOM" id="CLU_2791391_0_0_4"/>
<organism evidence="2 3">
    <name type="scientific">Rubrivivax gelatinosus (strain NBRC 100245 / IL144)</name>
    <dbReference type="NCBI Taxonomy" id="983917"/>
    <lineage>
        <taxon>Bacteria</taxon>
        <taxon>Pseudomonadati</taxon>
        <taxon>Pseudomonadota</taxon>
        <taxon>Betaproteobacteria</taxon>
        <taxon>Burkholderiales</taxon>
        <taxon>Sphaerotilaceae</taxon>
        <taxon>Rubrivivax</taxon>
    </lineage>
</organism>
<evidence type="ECO:0000313" key="2">
    <source>
        <dbReference type="EMBL" id="BAL94484.1"/>
    </source>
</evidence>
<evidence type="ECO:0000256" key="1">
    <source>
        <dbReference type="SAM" id="MobiDB-lite"/>
    </source>
</evidence>
<gene>
    <name evidence="2" type="ordered locus">RGE_11430</name>
</gene>
<proteinExistence type="predicted"/>
<dbReference type="KEGG" id="rge:RGE_11430"/>
<dbReference type="AlphaFoldDB" id="I0HN97"/>
<dbReference type="STRING" id="983917.RGE_11430"/>
<name>I0HN97_RUBGI</name>
<dbReference type="Proteomes" id="UP000007883">
    <property type="component" value="Chromosome"/>
</dbReference>
<keyword evidence="3" id="KW-1185">Reference proteome</keyword>
<evidence type="ECO:0000313" key="3">
    <source>
        <dbReference type="Proteomes" id="UP000007883"/>
    </source>
</evidence>
<dbReference type="EMBL" id="AP012320">
    <property type="protein sequence ID" value="BAL94484.1"/>
    <property type="molecule type" value="Genomic_DNA"/>
</dbReference>
<dbReference type="PATRIC" id="fig|983917.3.peg.1123"/>
<sequence length="68" mass="7164">MAVKEDRRRPAGCGHGLGAARRPATGLSHAAPANVRHGPGAGRMLTARCICRHRACPSPCAAVGRRRR</sequence>
<feature type="region of interest" description="Disordered" evidence="1">
    <location>
        <begin position="1"/>
        <end position="39"/>
    </location>
</feature>
<accession>I0HN97</accession>
<protein>
    <submittedName>
        <fullName evidence="2">Uncharacterized protein</fullName>
    </submittedName>
</protein>